<evidence type="ECO:0000313" key="2">
    <source>
        <dbReference type="EMBL" id="TXK66028.1"/>
    </source>
</evidence>
<organism evidence="2 3">
    <name type="scientific">Alkalisalibacterium limincola</name>
    <dbReference type="NCBI Taxonomy" id="2699169"/>
    <lineage>
        <taxon>Bacteria</taxon>
        <taxon>Pseudomonadati</taxon>
        <taxon>Pseudomonadota</taxon>
        <taxon>Gammaproteobacteria</taxon>
        <taxon>Lysobacterales</taxon>
        <taxon>Lysobacteraceae</taxon>
        <taxon>Alkalisalibacterium</taxon>
    </lineage>
</organism>
<feature type="signal peptide" evidence="1">
    <location>
        <begin position="1"/>
        <end position="20"/>
    </location>
</feature>
<dbReference type="EMBL" id="VRTS01000001">
    <property type="protein sequence ID" value="TXK66028.1"/>
    <property type="molecule type" value="Genomic_DNA"/>
</dbReference>
<accession>A0A5C8KYA8</accession>
<keyword evidence="1" id="KW-0732">Signal</keyword>
<keyword evidence="3" id="KW-1185">Reference proteome</keyword>
<dbReference type="Proteomes" id="UP000321248">
    <property type="component" value="Unassembled WGS sequence"/>
</dbReference>
<dbReference type="OrthoDB" id="5948002at2"/>
<evidence type="ECO:0000256" key="1">
    <source>
        <dbReference type="SAM" id="SignalP"/>
    </source>
</evidence>
<sequence length="249" mass="27323">MSRYIAPSLLAASIALTLVACGPSEQERQQAAQQQAAQAAETQAAEQYALYEEARADGNWEVALSYAEFIRQTYPESSIAAQVEATYDEVAAQAAGIRETRRLEGLWVYHAVEEEGALARTAYIYSEAPGRGISPVRLVLRAHPEWGDSVYLLPEGETPRFSCDNPCEVPVRFDDADARDFEAVVSEPTENHAMFIDDFDAFVEAMDSASRVVVTTQTEDGEGVELTYEVGGFSRERFESEGEADGATE</sequence>
<protein>
    <recommendedName>
        <fullName evidence="4">Lipoprotein</fullName>
    </recommendedName>
</protein>
<feature type="chain" id="PRO_5023068810" description="Lipoprotein" evidence="1">
    <location>
        <begin position="21"/>
        <end position="249"/>
    </location>
</feature>
<dbReference type="AlphaFoldDB" id="A0A5C8KYA8"/>
<gene>
    <name evidence="2" type="ORF">FU658_02945</name>
</gene>
<dbReference type="RefSeq" id="WP_147890701.1">
    <property type="nucleotide sequence ID" value="NZ_VRTS01000001.1"/>
</dbReference>
<comment type="caution">
    <text evidence="2">The sequence shown here is derived from an EMBL/GenBank/DDBJ whole genome shotgun (WGS) entry which is preliminary data.</text>
</comment>
<evidence type="ECO:0000313" key="3">
    <source>
        <dbReference type="Proteomes" id="UP000321248"/>
    </source>
</evidence>
<dbReference type="PROSITE" id="PS51257">
    <property type="entry name" value="PROKAR_LIPOPROTEIN"/>
    <property type="match status" value="1"/>
</dbReference>
<proteinExistence type="predicted"/>
<reference evidence="2 3" key="1">
    <citation type="submission" date="2019-08" db="EMBL/GenBank/DDBJ databases">
        <authorList>
            <person name="Karlyshev A.V."/>
        </authorList>
    </citation>
    <scope>NUCLEOTIDE SEQUENCE [LARGE SCALE GENOMIC DNA]</scope>
    <source>
        <strain evidence="2 3">Alg18-2.2</strain>
    </source>
</reference>
<name>A0A5C8KYA8_9GAMM</name>
<evidence type="ECO:0008006" key="4">
    <source>
        <dbReference type="Google" id="ProtNLM"/>
    </source>
</evidence>